<dbReference type="AlphaFoldDB" id="A0A8S9FVK8"/>
<proteinExistence type="predicted"/>
<feature type="region of interest" description="Disordered" evidence="2">
    <location>
        <begin position="146"/>
        <end position="285"/>
    </location>
</feature>
<feature type="coiled-coil region" evidence="1">
    <location>
        <begin position="70"/>
        <end position="136"/>
    </location>
</feature>
<protein>
    <submittedName>
        <fullName evidence="3">Uncharacterized protein</fullName>
    </submittedName>
</protein>
<accession>A0A8S9FVK8</accession>
<organism evidence="3 4">
    <name type="scientific">Brassica cretica</name>
    <name type="common">Mustard</name>
    <dbReference type="NCBI Taxonomy" id="69181"/>
    <lineage>
        <taxon>Eukaryota</taxon>
        <taxon>Viridiplantae</taxon>
        <taxon>Streptophyta</taxon>
        <taxon>Embryophyta</taxon>
        <taxon>Tracheophyta</taxon>
        <taxon>Spermatophyta</taxon>
        <taxon>Magnoliopsida</taxon>
        <taxon>eudicotyledons</taxon>
        <taxon>Gunneridae</taxon>
        <taxon>Pentapetalae</taxon>
        <taxon>rosids</taxon>
        <taxon>malvids</taxon>
        <taxon>Brassicales</taxon>
        <taxon>Brassicaceae</taxon>
        <taxon>Brassiceae</taxon>
        <taxon>Brassica</taxon>
    </lineage>
</organism>
<sequence length="385" mass="42491">MLPVKELIFKDAYVDAAMTKVLSDGSVNYVVELYDTALKETISKLKNAERLVRVKDSALNRKTSEFKAVIEKAEAEQSRLLAEKKAHKAKFTEKFGELKGKFKTAGEKIRVLEREKASLEEEKAAWEKEKAATALRHLKEINRLRDSRSYEVRQDEPPQKKKKKDKKKKPAEKDPGPSVGAEDRELVVHEESSRGNAALTDDGLSSFPVVPLERGRRETSVDRAERSAVPLVEGSTVPPVLPSSDPGSFPLRASSIVDEEAPAREVGPGNADPVLPAEGRETRPGLDDLVELSDSLIERSCQNESSDGAPPGVGEDLNASSVERGGGSEGARTRLPKSPRNLKAGHWRLTHPFPTPELSRMLLIRFLDFQWTTLAVSRADSLCLL</sequence>
<dbReference type="EMBL" id="QGKW02002228">
    <property type="protein sequence ID" value="KAF2537059.1"/>
    <property type="molecule type" value="Genomic_DNA"/>
</dbReference>
<feature type="compositionally biased region" description="Basic residues" evidence="2">
    <location>
        <begin position="160"/>
        <end position="170"/>
    </location>
</feature>
<keyword evidence="1" id="KW-0175">Coiled coil</keyword>
<gene>
    <name evidence="3" type="ORF">F2Q68_00020732</name>
</gene>
<feature type="region of interest" description="Disordered" evidence="2">
    <location>
        <begin position="300"/>
        <end position="348"/>
    </location>
</feature>
<feature type="compositionally biased region" description="Basic and acidic residues" evidence="2">
    <location>
        <begin position="171"/>
        <end position="193"/>
    </location>
</feature>
<evidence type="ECO:0000256" key="1">
    <source>
        <dbReference type="SAM" id="Coils"/>
    </source>
</evidence>
<name>A0A8S9FVK8_BRACR</name>
<reference evidence="3" key="1">
    <citation type="submission" date="2019-12" db="EMBL/GenBank/DDBJ databases">
        <title>Genome sequencing and annotation of Brassica cretica.</title>
        <authorList>
            <person name="Studholme D.J."/>
            <person name="Sarris P.F."/>
        </authorList>
    </citation>
    <scope>NUCLEOTIDE SEQUENCE</scope>
    <source>
        <strain evidence="3">PFS-001/15</strain>
        <tissue evidence="3">Leaf</tissue>
    </source>
</reference>
<evidence type="ECO:0000256" key="2">
    <source>
        <dbReference type="SAM" id="MobiDB-lite"/>
    </source>
</evidence>
<comment type="caution">
    <text evidence="3">The sequence shown here is derived from an EMBL/GenBank/DDBJ whole genome shotgun (WGS) entry which is preliminary data.</text>
</comment>
<evidence type="ECO:0000313" key="4">
    <source>
        <dbReference type="Proteomes" id="UP000712281"/>
    </source>
</evidence>
<dbReference type="Proteomes" id="UP000712281">
    <property type="component" value="Unassembled WGS sequence"/>
</dbReference>
<evidence type="ECO:0000313" key="3">
    <source>
        <dbReference type="EMBL" id="KAF2537059.1"/>
    </source>
</evidence>
<feature type="compositionally biased region" description="Basic and acidic residues" evidence="2">
    <location>
        <begin position="213"/>
        <end position="226"/>
    </location>
</feature>
<feature type="compositionally biased region" description="Basic and acidic residues" evidence="2">
    <location>
        <begin position="146"/>
        <end position="159"/>
    </location>
</feature>